<dbReference type="GO" id="GO:0055085">
    <property type="term" value="P:transmembrane transport"/>
    <property type="evidence" value="ECO:0007669"/>
    <property type="project" value="InterPro"/>
</dbReference>
<name>A0A383R5W5_PAEAL</name>
<keyword evidence="4" id="KW-0997">Cell inner membrane</keyword>
<dbReference type="Gene3D" id="1.10.3720.10">
    <property type="entry name" value="MetI-like"/>
    <property type="match status" value="1"/>
</dbReference>
<keyword evidence="6 8" id="KW-1133">Transmembrane helix</keyword>
<sequence length="272" mass="29875">MMNESRRFRISPLGIITFLVVLMVISPLLIIVPTSFTSTGVLRFPPEGFSLQWYVKIFDRPEFIESFWVSVKLASITAVIATIIGTLAAFALHKYKPKGSGAINALLLSPLTVPSLIIGISALLFFTRIGLAGTFTGLLLSHILISVPYVVRLVLTGLSSFDYTLERAAAILGANPIRTFWDITLPVIRPAIFSGMVFAFLTSFDNVTVSLFLISPSTTTLPMAIFNYMQESLTPLVASISSIMILLSLVFIFILERVYGLDRLFGSNSQSH</sequence>
<evidence type="ECO:0000256" key="3">
    <source>
        <dbReference type="ARBA" id="ARBA00022475"/>
    </source>
</evidence>
<dbReference type="PANTHER" id="PTHR43357">
    <property type="entry name" value="INNER MEMBRANE ABC TRANSPORTER PERMEASE PROTEIN YDCV"/>
    <property type="match status" value="1"/>
</dbReference>
<dbReference type="Pfam" id="PF00528">
    <property type="entry name" value="BPD_transp_1"/>
    <property type="match status" value="1"/>
</dbReference>
<evidence type="ECO:0000256" key="1">
    <source>
        <dbReference type="ARBA" id="ARBA00004429"/>
    </source>
</evidence>
<feature type="transmembrane region" description="Helical" evidence="8">
    <location>
        <begin position="191"/>
        <end position="214"/>
    </location>
</feature>
<dbReference type="InterPro" id="IPR000515">
    <property type="entry name" value="MetI-like"/>
</dbReference>
<dbReference type="AlphaFoldDB" id="A0A383R5W5"/>
<dbReference type="SUPFAM" id="SSF161098">
    <property type="entry name" value="MetI-like"/>
    <property type="match status" value="1"/>
</dbReference>
<dbReference type="Proteomes" id="UP000304148">
    <property type="component" value="Chromosome"/>
</dbReference>
<feature type="transmembrane region" description="Helical" evidence="8">
    <location>
        <begin position="105"/>
        <end position="126"/>
    </location>
</feature>
<feature type="transmembrane region" description="Helical" evidence="8">
    <location>
        <begin position="73"/>
        <end position="93"/>
    </location>
</feature>
<dbReference type="PROSITE" id="PS50928">
    <property type="entry name" value="ABC_TM1"/>
    <property type="match status" value="1"/>
</dbReference>
<accession>A0A383R5W5</accession>
<comment type="similarity">
    <text evidence="8">Belongs to the binding-protein-dependent transport system permease family.</text>
</comment>
<evidence type="ECO:0000256" key="2">
    <source>
        <dbReference type="ARBA" id="ARBA00022448"/>
    </source>
</evidence>
<keyword evidence="2 8" id="KW-0813">Transport</keyword>
<reference evidence="11" key="1">
    <citation type="submission" date="2018-08" db="EMBL/GenBank/DDBJ databases">
        <authorList>
            <person name="Chevrot R."/>
        </authorList>
    </citation>
    <scope>NUCLEOTIDE SEQUENCE [LARGE SCALE GENOMIC DNA]</scope>
</reference>
<evidence type="ECO:0000313" key="11">
    <source>
        <dbReference type="Proteomes" id="UP000304148"/>
    </source>
</evidence>
<dbReference type="InterPro" id="IPR035906">
    <property type="entry name" value="MetI-like_sf"/>
</dbReference>
<feature type="transmembrane region" description="Helical" evidence="8">
    <location>
        <begin position="132"/>
        <end position="151"/>
    </location>
</feature>
<evidence type="ECO:0000259" key="9">
    <source>
        <dbReference type="PROSITE" id="PS50928"/>
    </source>
</evidence>
<keyword evidence="7 8" id="KW-0472">Membrane</keyword>
<dbReference type="RefSeq" id="WP_138184724.1">
    <property type="nucleotide sequence ID" value="NZ_LS992241.1"/>
</dbReference>
<feature type="transmembrane region" description="Helical" evidence="8">
    <location>
        <begin position="12"/>
        <end position="36"/>
    </location>
</feature>
<keyword evidence="5 8" id="KW-0812">Transmembrane</keyword>
<evidence type="ECO:0000256" key="5">
    <source>
        <dbReference type="ARBA" id="ARBA00022692"/>
    </source>
</evidence>
<gene>
    <name evidence="10" type="ORF">PBLR_10762</name>
</gene>
<keyword evidence="3" id="KW-1003">Cell membrane</keyword>
<evidence type="ECO:0000256" key="6">
    <source>
        <dbReference type="ARBA" id="ARBA00022989"/>
    </source>
</evidence>
<proteinExistence type="inferred from homology"/>
<feature type="transmembrane region" description="Helical" evidence="8">
    <location>
        <begin position="234"/>
        <end position="255"/>
    </location>
</feature>
<evidence type="ECO:0000256" key="7">
    <source>
        <dbReference type="ARBA" id="ARBA00023136"/>
    </source>
</evidence>
<dbReference type="PANTHER" id="PTHR43357:SF4">
    <property type="entry name" value="INNER MEMBRANE ABC TRANSPORTER PERMEASE PROTEIN YDCV"/>
    <property type="match status" value="1"/>
</dbReference>
<dbReference type="GO" id="GO:0005886">
    <property type="term" value="C:plasma membrane"/>
    <property type="evidence" value="ECO:0007669"/>
    <property type="project" value="UniProtKB-SubCell"/>
</dbReference>
<comment type="subcellular location">
    <subcellularLocation>
        <location evidence="1">Cell inner membrane</location>
        <topology evidence="1">Multi-pass membrane protein</topology>
    </subcellularLocation>
    <subcellularLocation>
        <location evidence="8">Cell membrane</location>
        <topology evidence="8">Multi-pass membrane protein</topology>
    </subcellularLocation>
</comment>
<organism evidence="10 11">
    <name type="scientific">Paenibacillus alvei</name>
    <name type="common">Bacillus alvei</name>
    <dbReference type="NCBI Taxonomy" id="44250"/>
    <lineage>
        <taxon>Bacteria</taxon>
        <taxon>Bacillati</taxon>
        <taxon>Bacillota</taxon>
        <taxon>Bacilli</taxon>
        <taxon>Bacillales</taxon>
        <taxon>Paenibacillaceae</taxon>
        <taxon>Paenibacillus</taxon>
    </lineage>
</organism>
<dbReference type="CDD" id="cd06261">
    <property type="entry name" value="TM_PBP2"/>
    <property type="match status" value="1"/>
</dbReference>
<evidence type="ECO:0000256" key="4">
    <source>
        <dbReference type="ARBA" id="ARBA00022519"/>
    </source>
</evidence>
<feature type="domain" description="ABC transmembrane type-1" evidence="9">
    <location>
        <begin position="67"/>
        <end position="255"/>
    </location>
</feature>
<dbReference type="EMBL" id="LS992241">
    <property type="protein sequence ID" value="SYX82340.1"/>
    <property type="molecule type" value="Genomic_DNA"/>
</dbReference>
<evidence type="ECO:0000313" key="10">
    <source>
        <dbReference type="EMBL" id="SYX82340.1"/>
    </source>
</evidence>
<evidence type="ECO:0000256" key="8">
    <source>
        <dbReference type="RuleBase" id="RU363032"/>
    </source>
</evidence>
<protein>
    <submittedName>
        <fullName evidence="10">Putative spermidine/putrescine transport system permease protein</fullName>
    </submittedName>
</protein>